<evidence type="ECO:0000313" key="2">
    <source>
        <dbReference type="EMBL" id="CAI9278434.1"/>
    </source>
</evidence>
<name>A0AA35YR11_LACSI</name>
<gene>
    <name evidence="2" type="ORF">LSALG_LOCUS18300</name>
</gene>
<dbReference type="EMBL" id="OX465080">
    <property type="protein sequence ID" value="CAI9278434.1"/>
    <property type="molecule type" value="Genomic_DNA"/>
</dbReference>
<evidence type="ECO:0000313" key="3">
    <source>
        <dbReference type="Proteomes" id="UP001177003"/>
    </source>
</evidence>
<accession>A0AA35YR11</accession>
<organism evidence="2 3">
    <name type="scientific">Lactuca saligna</name>
    <name type="common">Willowleaf lettuce</name>
    <dbReference type="NCBI Taxonomy" id="75948"/>
    <lineage>
        <taxon>Eukaryota</taxon>
        <taxon>Viridiplantae</taxon>
        <taxon>Streptophyta</taxon>
        <taxon>Embryophyta</taxon>
        <taxon>Tracheophyta</taxon>
        <taxon>Spermatophyta</taxon>
        <taxon>Magnoliopsida</taxon>
        <taxon>eudicotyledons</taxon>
        <taxon>Gunneridae</taxon>
        <taxon>Pentapetalae</taxon>
        <taxon>asterids</taxon>
        <taxon>campanulids</taxon>
        <taxon>Asterales</taxon>
        <taxon>Asteraceae</taxon>
        <taxon>Cichorioideae</taxon>
        <taxon>Cichorieae</taxon>
        <taxon>Lactucinae</taxon>
        <taxon>Lactuca</taxon>
    </lineage>
</organism>
<evidence type="ECO:0000256" key="1">
    <source>
        <dbReference type="SAM" id="MobiDB-lite"/>
    </source>
</evidence>
<feature type="region of interest" description="Disordered" evidence="1">
    <location>
        <begin position="32"/>
        <end position="58"/>
    </location>
</feature>
<dbReference type="AlphaFoldDB" id="A0AA35YR11"/>
<feature type="compositionally biased region" description="Basic and acidic residues" evidence="1">
    <location>
        <begin position="32"/>
        <end position="56"/>
    </location>
</feature>
<sequence>MTRMLSRNKKELAYLQTIDTFVEIGVLLAREEETKSKHSKKTAAESSEKQVKESKSTKSLKKLKITLAELTKTKVSVADTPSTQKEIIPSKTGVFRRIKMKSKHKS</sequence>
<reference evidence="2" key="1">
    <citation type="submission" date="2023-04" db="EMBL/GenBank/DDBJ databases">
        <authorList>
            <person name="Vijverberg K."/>
            <person name="Xiong W."/>
            <person name="Schranz E."/>
        </authorList>
    </citation>
    <scope>NUCLEOTIDE SEQUENCE</scope>
</reference>
<proteinExistence type="predicted"/>
<protein>
    <submittedName>
        <fullName evidence="2">Uncharacterized protein</fullName>
    </submittedName>
</protein>
<dbReference type="Proteomes" id="UP001177003">
    <property type="component" value="Chromosome 4"/>
</dbReference>
<keyword evidence="3" id="KW-1185">Reference proteome</keyword>